<gene>
    <name evidence="1" type="ORF">NQ176_g2204</name>
</gene>
<sequence>MATKQSVYTLNHDIDTVEKNRLDFQHDLFFKQTGCKLIPDNVALHLATLGRPTAVADMGTGTGVWLRHLATQLPLSSRLDGYDFDTSKFPNASQLPDNVKLSFADTMKPFPQEILGIYDVVHVRALMYALKAHEWATAVANLRTLLKPGGYLFWEEVGYPTWLCLPMTETFAKWITADVRYAASVGRDISSPLHLKDQVSDAGYTNTTSQEWSTFSLPQSDQKTVGTILNAVARQSMRGIIDRGGFEWIKTYHDVDEVIDKIQSDVNSSATQLGWTMYWVVGQNPAK</sequence>
<protein>
    <submittedName>
        <fullName evidence="1">Uncharacterized protein</fullName>
    </submittedName>
</protein>
<accession>A0ACC1NRW1</accession>
<evidence type="ECO:0000313" key="2">
    <source>
        <dbReference type="Proteomes" id="UP001143910"/>
    </source>
</evidence>
<reference evidence="1" key="1">
    <citation type="submission" date="2022-08" db="EMBL/GenBank/DDBJ databases">
        <title>Genome Sequence of Lecanicillium fungicola.</title>
        <authorList>
            <person name="Buettner E."/>
        </authorList>
    </citation>
    <scope>NUCLEOTIDE SEQUENCE</scope>
    <source>
        <strain evidence="1">Babe33</strain>
    </source>
</reference>
<dbReference type="Proteomes" id="UP001143910">
    <property type="component" value="Unassembled WGS sequence"/>
</dbReference>
<dbReference type="EMBL" id="JANJQO010000149">
    <property type="protein sequence ID" value="KAJ2981144.1"/>
    <property type="molecule type" value="Genomic_DNA"/>
</dbReference>
<evidence type="ECO:0000313" key="1">
    <source>
        <dbReference type="EMBL" id="KAJ2981144.1"/>
    </source>
</evidence>
<comment type="caution">
    <text evidence="1">The sequence shown here is derived from an EMBL/GenBank/DDBJ whole genome shotgun (WGS) entry which is preliminary data.</text>
</comment>
<organism evidence="1 2">
    <name type="scientific">Zarea fungicola</name>
    <dbReference type="NCBI Taxonomy" id="93591"/>
    <lineage>
        <taxon>Eukaryota</taxon>
        <taxon>Fungi</taxon>
        <taxon>Dikarya</taxon>
        <taxon>Ascomycota</taxon>
        <taxon>Pezizomycotina</taxon>
        <taxon>Sordariomycetes</taxon>
        <taxon>Hypocreomycetidae</taxon>
        <taxon>Hypocreales</taxon>
        <taxon>Cordycipitaceae</taxon>
        <taxon>Zarea</taxon>
    </lineage>
</organism>
<proteinExistence type="predicted"/>
<name>A0ACC1NRW1_9HYPO</name>
<keyword evidence="2" id="KW-1185">Reference proteome</keyword>